<dbReference type="PANTHER" id="PTHR44591">
    <property type="entry name" value="STRESS RESPONSE REGULATOR PROTEIN 1"/>
    <property type="match status" value="1"/>
</dbReference>
<dbReference type="InterPro" id="IPR050595">
    <property type="entry name" value="Bact_response_regulator"/>
</dbReference>
<dbReference type="Proteomes" id="UP000629596">
    <property type="component" value="Unassembled WGS sequence"/>
</dbReference>
<dbReference type="RefSeq" id="WP_115497722.1">
    <property type="nucleotide sequence ID" value="NZ_JACRTI010000001.1"/>
</dbReference>
<dbReference type="EMBL" id="QREV01000001">
    <property type="protein sequence ID" value="RDU51128.1"/>
    <property type="molecule type" value="Genomic_DNA"/>
</dbReference>
<sequence>MNKSILLVDDKPEIAKIITLYLSGYNVKYVENPIIALNWLKEGNMPDAIISDLMMPEMNGEEFVTALKENENLSHIPILILTSVESDSDRTRLFEKGANDFILKPFNPEELKTRIKVLLK</sequence>
<dbReference type="PROSITE" id="PS50110">
    <property type="entry name" value="RESPONSE_REGULATORY"/>
    <property type="match status" value="1"/>
</dbReference>
<evidence type="ECO:0000313" key="6">
    <source>
        <dbReference type="Proteomes" id="UP000256321"/>
    </source>
</evidence>
<evidence type="ECO:0000313" key="4">
    <source>
        <dbReference type="EMBL" id="MBC8600178.1"/>
    </source>
</evidence>
<proteinExistence type="predicted"/>
<dbReference type="InterPro" id="IPR001789">
    <property type="entry name" value="Sig_transdc_resp-reg_receiver"/>
</dbReference>
<dbReference type="GO" id="GO:0000160">
    <property type="term" value="P:phosphorelay signal transduction system"/>
    <property type="evidence" value="ECO:0007669"/>
    <property type="project" value="InterPro"/>
</dbReference>
<dbReference type="Gene3D" id="3.40.50.2300">
    <property type="match status" value="1"/>
</dbReference>
<dbReference type="SMART" id="SM00448">
    <property type="entry name" value="REC"/>
    <property type="match status" value="1"/>
</dbReference>
<reference evidence="4 7" key="2">
    <citation type="submission" date="2020-08" db="EMBL/GenBank/DDBJ databases">
        <title>Genome public.</title>
        <authorList>
            <person name="Liu C."/>
            <person name="Sun Q."/>
        </authorList>
    </citation>
    <scope>NUCLEOTIDE SEQUENCE [LARGE SCALE GENOMIC DNA]</scope>
    <source>
        <strain evidence="4 7">426_9</strain>
    </source>
</reference>
<dbReference type="Proteomes" id="UP000256321">
    <property type="component" value="Unassembled WGS sequence"/>
</dbReference>
<dbReference type="PANTHER" id="PTHR44591:SF3">
    <property type="entry name" value="RESPONSE REGULATORY DOMAIN-CONTAINING PROTEIN"/>
    <property type="match status" value="1"/>
</dbReference>
<dbReference type="Pfam" id="PF00072">
    <property type="entry name" value="Response_reg"/>
    <property type="match status" value="1"/>
</dbReference>
<feature type="domain" description="Response regulatory" evidence="3">
    <location>
        <begin position="4"/>
        <end position="119"/>
    </location>
</feature>
<gene>
    <name evidence="5" type="ORF">DWU89_00405</name>
    <name evidence="4" type="ORF">H8784_00400</name>
</gene>
<organism evidence="5 6">
    <name type="scientific">Parabacteroides acidifaciens</name>
    <dbReference type="NCBI Taxonomy" id="2290935"/>
    <lineage>
        <taxon>Bacteria</taxon>
        <taxon>Pseudomonadati</taxon>
        <taxon>Bacteroidota</taxon>
        <taxon>Bacteroidia</taxon>
        <taxon>Bacteroidales</taxon>
        <taxon>Tannerellaceae</taxon>
        <taxon>Parabacteroides</taxon>
    </lineage>
</organism>
<dbReference type="AlphaFoldDB" id="A0A3D8HJP6"/>
<comment type="caution">
    <text evidence="5">The sequence shown here is derived from an EMBL/GenBank/DDBJ whole genome shotgun (WGS) entry which is preliminary data.</text>
</comment>
<evidence type="ECO:0000256" key="2">
    <source>
        <dbReference type="PROSITE-ProRule" id="PRU00169"/>
    </source>
</evidence>
<dbReference type="InterPro" id="IPR011006">
    <property type="entry name" value="CheY-like_superfamily"/>
</dbReference>
<name>A0A3D8HJP6_9BACT</name>
<protein>
    <submittedName>
        <fullName evidence="4 5">Response regulator</fullName>
    </submittedName>
</protein>
<dbReference type="SUPFAM" id="SSF52172">
    <property type="entry name" value="CheY-like"/>
    <property type="match status" value="1"/>
</dbReference>
<dbReference type="EMBL" id="JACRTI010000001">
    <property type="protein sequence ID" value="MBC8600178.1"/>
    <property type="molecule type" value="Genomic_DNA"/>
</dbReference>
<keyword evidence="1 2" id="KW-0597">Phosphoprotein</keyword>
<evidence type="ECO:0000259" key="3">
    <source>
        <dbReference type="PROSITE" id="PS50110"/>
    </source>
</evidence>
<accession>A0A3D8HJP6</accession>
<evidence type="ECO:0000256" key="1">
    <source>
        <dbReference type="ARBA" id="ARBA00022553"/>
    </source>
</evidence>
<evidence type="ECO:0000313" key="5">
    <source>
        <dbReference type="EMBL" id="RDU51128.1"/>
    </source>
</evidence>
<keyword evidence="7" id="KW-1185">Reference proteome</keyword>
<feature type="modified residue" description="4-aspartylphosphate" evidence="2">
    <location>
        <position position="52"/>
    </location>
</feature>
<evidence type="ECO:0000313" key="7">
    <source>
        <dbReference type="Proteomes" id="UP000629596"/>
    </source>
</evidence>
<reference evidence="5 6" key="1">
    <citation type="submission" date="2018-07" db="EMBL/GenBank/DDBJ databases">
        <title>Parabacteroides acidifaciens nov. sp., isolated from human feces.</title>
        <authorList>
            <person name="Wang Y.J."/>
        </authorList>
    </citation>
    <scope>NUCLEOTIDE SEQUENCE [LARGE SCALE GENOMIC DNA]</scope>
    <source>
        <strain evidence="5 6">426-9</strain>
    </source>
</reference>